<dbReference type="PRINTS" id="PR00420">
    <property type="entry name" value="RNGMNOXGNASE"/>
</dbReference>
<keyword evidence="5" id="KW-0663">Pyridoxal phosphate</keyword>
<evidence type="ECO:0000259" key="7">
    <source>
        <dbReference type="Pfam" id="PF01494"/>
    </source>
</evidence>
<evidence type="ECO:0000259" key="6">
    <source>
        <dbReference type="Pfam" id="PF00155"/>
    </source>
</evidence>
<dbReference type="VEuPathDB" id="FungiDB:H310_15388"/>
<dbReference type="Proteomes" id="UP000285060">
    <property type="component" value="Unassembled WGS sequence"/>
</dbReference>
<evidence type="ECO:0000256" key="5">
    <source>
        <dbReference type="ARBA" id="ARBA00022898"/>
    </source>
</evidence>
<comment type="caution">
    <text evidence="8">The sequence shown here is derived from an EMBL/GenBank/DDBJ whole genome shotgun (WGS) entry which is preliminary data.</text>
</comment>
<feature type="domain" description="Aminotransferase class I/classII large" evidence="6">
    <location>
        <begin position="382"/>
        <end position="676"/>
    </location>
</feature>
<dbReference type="Gene3D" id="3.40.640.10">
    <property type="entry name" value="Type I PLP-dependent aspartate aminotransferase-like (Major domain)"/>
    <property type="match status" value="1"/>
</dbReference>
<dbReference type="CDD" id="cd00609">
    <property type="entry name" value="AAT_like"/>
    <property type="match status" value="1"/>
</dbReference>
<dbReference type="GO" id="GO:0071949">
    <property type="term" value="F:FAD binding"/>
    <property type="evidence" value="ECO:0007669"/>
    <property type="project" value="InterPro"/>
</dbReference>
<dbReference type="GO" id="GO:0006520">
    <property type="term" value="P:amino acid metabolic process"/>
    <property type="evidence" value="ECO:0007669"/>
    <property type="project" value="InterPro"/>
</dbReference>
<keyword evidence="9" id="KW-1185">Reference proteome</keyword>
<dbReference type="GO" id="GO:0008483">
    <property type="term" value="F:transaminase activity"/>
    <property type="evidence" value="ECO:0007669"/>
    <property type="project" value="UniProtKB-KW"/>
</dbReference>
<evidence type="ECO:0000256" key="2">
    <source>
        <dbReference type="ARBA" id="ARBA00007441"/>
    </source>
</evidence>
<dbReference type="Pfam" id="PF00155">
    <property type="entry name" value="Aminotran_1_2"/>
    <property type="match status" value="1"/>
</dbReference>
<sequence>MISGAGVAGTILANALVQQGVDVDVIDSHANSASGGYAFLLLGNGVQGLKQLRLWDAVAPLCVQIHTVRYFDANGMHLSDCTLPDSYIVSRLPFIQAMRRQTVAQAKLSFDGDAIVLPDTDVTYDLVAGCEGARSPTRAWMNPDVSIFSVGSYELLGLLSPSDSAALRSVLAPGHMHKYLSSETGLAMGVVALHSGDILYYFQVNQDNHPAPPSAEASSVLVRHLARSFECPVAAAIADQDECTAYVWYASAVSNVETLHKGKAVLFGDAAHQFHPFSSQGVNGAIDDIVEFVQLLQEHDNDVGVAGPVYSQRRLDATKPVVAEGLLFASKFKSTPSNSWMHVKAPVFEVSSSQSTEPLRMAPLSVLRERAFNYRWATVPKGVIPLTAADPDFACSDRVVDFLQREVATRVFPYAPAMGLSEFRQAIASHFSRHRAVSPDQVLAVNSAASALSVVMNYLLGPNDAILIPDPVDFLIPLTAQKTKARVVRFPVTRAGLDLAVLEAHYHPSIKFLAICNPHNPLGFVYSANDLHALAAWATARDVTIISDEVWSDTVADKPSFHSMLTFYPKTWTVYGLSKGFALAGFRVGAVLAPSADAAHALADHGGFFSTVEGVSSMSQMAAVGALRHGLGWNQAFATHCQAATALVAEALNRTGCFECVVPQGTFLVWAKMTAALPMSSEE</sequence>
<dbReference type="PANTHER" id="PTHR46383">
    <property type="entry name" value="ASPARTATE AMINOTRANSFERASE"/>
    <property type="match status" value="1"/>
</dbReference>
<gene>
    <name evidence="8" type="ORF">DYB32_010201</name>
</gene>
<dbReference type="VEuPathDB" id="FungiDB:H310_09349"/>
<name>A0A418AGJ7_9STRA</name>
<evidence type="ECO:0000313" key="8">
    <source>
        <dbReference type="EMBL" id="RHY19620.1"/>
    </source>
</evidence>
<dbReference type="GO" id="GO:0030170">
    <property type="term" value="F:pyridoxal phosphate binding"/>
    <property type="evidence" value="ECO:0007669"/>
    <property type="project" value="InterPro"/>
</dbReference>
<dbReference type="Gene3D" id="3.50.50.60">
    <property type="entry name" value="FAD/NAD(P)-binding domain"/>
    <property type="match status" value="1"/>
</dbReference>
<organism evidence="8 9">
    <name type="scientific">Aphanomyces invadans</name>
    <dbReference type="NCBI Taxonomy" id="157072"/>
    <lineage>
        <taxon>Eukaryota</taxon>
        <taxon>Sar</taxon>
        <taxon>Stramenopiles</taxon>
        <taxon>Oomycota</taxon>
        <taxon>Saprolegniomycetes</taxon>
        <taxon>Saprolegniales</taxon>
        <taxon>Verrucalvaceae</taxon>
        <taxon>Aphanomyces</taxon>
    </lineage>
</organism>
<dbReference type="InterPro" id="IPR036188">
    <property type="entry name" value="FAD/NAD-bd_sf"/>
</dbReference>
<dbReference type="InterPro" id="IPR004839">
    <property type="entry name" value="Aminotransferase_I/II_large"/>
</dbReference>
<dbReference type="InterPro" id="IPR050596">
    <property type="entry name" value="AspAT/PAT-like"/>
</dbReference>
<dbReference type="EMBL" id="QUSY01002868">
    <property type="protein sequence ID" value="RHY19620.1"/>
    <property type="molecule type" value="Genomic_DNA"/>
</dbReference>
<dbReference type="InterPro" id="IPR002938">
    <property type="entry name" value="FAD-bd"/>
</dbReference>
<feature type="non-terminal residue" evidence="8">
    <location>
        <position position="683"/>
    </location>
</feature>
<dbReference type="SUPFAM" id="SSF51905">
    <property type="entry name" value="FAD/NAD(P)-binding domain"/>
    <property type="match status" value="1"/>
</dbReference>
<reference evidence="8 9" key="1">
    <citation type="submission" date="2018-08" db="EMBL/GenBank/DDBJ databases">
        <title>Aphanomyces genome sequencing and annotation.</title>
        <authorList>
            <person name="Minardi D."/>
            <person name="Oidtmann B."/>
            <person name="Van Der Giezen M."/>
            <person name="Studholme D.J."/>
        </authorList>
    </citation>
    <scope>NUCLEOTIDE SEQUENCE [LARGE SCALE GENOMIC DNA]</scope>
    <source>
        <strain evidence="8 9">NJM0002</strain>
    </source>
</reference>
<dbReference type="PROSITE" id="PS00105">
    <property type="entry name" value="AA_TRANSFER_CLASS_1"/>
    <property type="match status" value="1"/>
</dbReference>
<dbReference type="InterPro" id="IPR015421">
    <property type="entry name" value="PyrdxlP-dep_Trfase_major"/>
</dbReference>
<comment type="cofactor">
    <cofactor evidence="1">
        <name>pyridoxal 5'-phosphate</name>
        <dbReference type="ChEBI" id="CHEBI:597326"/>
    </cofactor>
</comment>
<proteinExistence type="inferred from homology"/>
<evidence type="ECO:0000256" key="4">
    <source>
        <dbReference type="ARBA" id="ARBA00022679"/>
    </source>
</evidence>
<keyword evidence="3" id="KW-0032">Aminotransferase</keyword>
<dbReference type="Pfam" id="PF01494">
    <property type="entry name" value="FAD_binding_3"/>
    <property type="match status" value="1"/>
</dbReference>
<comment type="similarity">
    <text evidence="2">Belongs to the class-I pyridoxal-phosphate-dependent aminotransferase family.</text>
</comment>
<keyword evidence="4" id="KW-0808">Transferase</keyword>
<evidence type="ECO:0008006" key="10">
    <source>
        <dbReference type="Google" id="ProtNLM"/>
    </source>
</evidence>
<dbReference type="SUPFAM" id="SSF53383">
    <property type="entry name" value="PLP-dependent transferases"/>
    <property type="match status" value="1"/>
</dbReference>
<dbReference type="InterPro" id="IPR004838">
    <property type="entry name" value="NHTrfase_class1_PyrdxlP-BS"/>
</dbReference>
<evidence type="ECO:0000256" key="3">
    <source>
        <dbReference type="ARBA" id="ARBA00022576"/>
    </source>
</evidence>
<protein>
    <recommendedName>
        <fullName evidence="10">Aminotransferase class I/classII domain-containing protein</fullName>
    </recommendedName>
</protein>
<feature type="domain" description="FAD-binding" evidence="7">
    <location>
        <begin position="121"/>
        <end position="299"/>
    </location>
</feature>
<dbReference type="InterPro" id="IPR015424">
    <property type="entry name" value="PyrdxlP-dep_Trfase"/>
</dbReference>
<evidence type="ECO:0000313" key="9">
    <source>
        <dbReference type="Proteomes" id="UP000285060"/>
    </source>
</evidence>
<accession>A0A418AGJ7</accession>
<dbReference type="AlphaFoldDB" id="A0A418AGJ7"/>
<evidence type="ECO:0000256" key="1">
    <source>
        <dbReference type="ARBA" id="ARBA00001933"/>
    </source>
</evidence>